<evidence type="ECO:0000313" key="2">
    <source>
        <dbReference type="Proteomes" id="UP000051913"/>
    </source>
</evidence>
<gene>
    <name evidence="1" type="ORF">CP49_16855</name>
</gene>
<reference evidence="1 2" key="1">
    <citation type="submission" date="2014-03" db="EMBL/GenBank/DDBJ databases">
        <title>Bradyrhizobium valentinum sp. nov., isolated from effective nodules of Lupinus mariae-josephae, a lupine endemic of basic-lime soils in Eastern Spain.</title>
        <authorList>
            <person name="Duran D."/>
            <person name="Rey L."/>
            <person name="Navarro A."/>
            <person name="Busquets A."/>
            <person name="Imperial J."/>
            <person name="Ruiz-Argueso T."/>
        </authorList>
    </citation>
    <scope>NUCLEOTIDE SEQUENCE [LARGE SCALE GENOMIC DNA]</scope>
    <source>
        <strain evidence="1 2">LmjM3</strain>
    </source>
</reference>
<keyword evidence="2" id="KW-1185">Reference proteome</keyword>
<dbReference type="EMBL" id="LLXX01000024">
    <property type="protein sequence ID" value="KRR12890.1"/>
    <property type="molecule type" value="Genomic_DNA"/>
</dbReference>
<name>A0A0R3LY83_9BRAD</name>
<dbReference type="AlphaFoldDB" id="A0A0R3LY83"/>
<accession>A0A0R3LY83</accession>
<dbReference type="Proteomes" id="UP000051913">
    <property type="component" value="Unassembled WGS sequence"/>
</dbReference>
<protein>
    <submittedName>
        <fullName evidence="1">Uncharacterized protein</fullName>
    </submittedName>
</protein>
<comment type="caution">
    <text evidence="1">The sequence shown here is derived from an EMBL/GenBank/DDBJ whole genome shotgun (WGS) entry which is preliminary data.</text>
</comment>
<sequence length="142" mass="15834">MTARIARLSFANLRRLDTSHGCQDHTVLPYAASSAKNFNQPSAGQPKIWRKRLSAVRLRAMFAHGSPPCEHLSRLTLPRPPQPAPTFVTMANAPLLRDGMAGVLEVIWGSREAEYSCVRDWTGQISLKLLQKIAQTRTPNYP</sequence>
<evidence type="ECO:0000313" key="1">
    <source>
        <dbReference type="EMBL" id="KRR12890.1"/>
    </source>
</evidence>
<organism evidence="1 2">
    <name type="scientific">Bradyrhizobium valentinum</name>
    <dbReference type="NCBI Taxonomy" id="1518501"/>
    <lineage>
        <taxon>Bacteria</taxon>
        <taxon>Pseudomonadati</taxon>
        <taxon>Pseudomonadota</taxon>
        <taxon>Alphaproteobacteria</taxon>
        <taxon>Hyphomicrobiales</taxon>
        <taxon>Nitrobacteraceae</taxon>
        <taxon>Bradyrhizobium</taxon>
    </lineage>
</organism>
<proteinExistence type="predicted"/>